<accession>A0A9P3TBY3</accession>
<dbReference type="InterPro" id="IPR008966">
    <property type="entry name" value="Adhesion_dom_sf"/>
</dbReference>
<dbReference type="Gene3D" id="2.60.40.1090">
    <property type="entry name" value="Fimbrial-type adhesion domain"/>
    <property type="match status" value="1"/>
</dbReference>
<evidence type="ECO:0000313" key="2">
    <source>
        <dbReference type="EMBL" id="HAT3584742.1"/>
    </source>
</evidence>
<dbReference type="RefSeq" id="WP_139153688.1">
    <property type="nucleotide sequence ID" value="NZ_CABMNU010000005.1"/>
</dbReference>
<reference evidence="2" key="2">
    <citation type="submission" date="2020-10" db="EMBL/GenBank/DDBJ databases">
        <authorList>
            <consortium name="NCBI Pathogen Detection Project"/>
        </authorList>
    </citation>
    <scope>NUCLEOTIDE SEQUENCE</scope>
    <source>
        <strain evidence="2">CAVp300</strain>
    </source>
</reference>
<feature type="chain" id="PRO_5040247240" description="Fimbrial protein" evidence="1">
    <location>
        <begin position="21"/>
        <end position="385"/>
    </location>
</feature>
<evidence type="ECO:0008006" key="4">
    <source>
        <dbReference type="Google" id="ProtNLM"/>
    </source>
</evidence>
<evidence type="ECO:0000313" key="3">
    <source>
        <dbReference type="Proteomes" id="UP000867740"/>
    </source>
</evidence>
<comment type="caution">
    <text evidence="2">The sequence shown here is derived from an EMBL/GenBank/DDBJ whole genome shotgun (WGS) entry which is preliminary data.</text>
</comment>
<feature type="signal peptide" evidence="1">
    <location>
        <begin position="1"/>
        <end position="20"/>
    </location>
</feature>
<sequence>MFKKILLILTVMIWPTLSFAFTINCYGGSASTVTLPHSASLDKITVGLSNDTTHYRKLYTYNYFHFGKANSQCQVTESGAGTTLLWVAFVRTSTTPHIHDGNVIFPTSINGIGISFNEMTSGGNKALNTITTPTVLGPWSLTNTLAQATPEFNLKITLWKIPGKLGTGSLNFSDIYVDLGLQAKASDSYASRMNMSSSAALDTWSVMHAKLSGTLDINPGTCDIENKTVLMGEHFGDFPSRWKDATFTVNCPASWGYGMTATLNNSNVISSRTANTPHMGLALSVLPRAGIVSAIPGTIALTPGGATGYGIQLVWGDANTLTSSTGIPSDTVIFDAPNVVSTQTFTPGVTPAPVQVKLAARYVPTGETKSPGLANSAIEILANYN</sequence>
<gene>
    <name evidence="2" type="ORF">I8531_005143</name>
</gene>
<dbReference type="GO" id="GO:0007155">
    <property type="term" value="P:cell adhesion"/>
    <property type="evidence" value="ECO:0007669"/>
    <property type="project" value="InterPro"/>
</dbReference>
<dbReference type="SUPFAM" id="SSF49401">
    <property type="entry name" value="Bacterial adhesins"/>
    <property type="match status" value="1"/>
</dbReference>
<organism evidence="2 3">
    <name type="scientific">Kluyvera intermedia</name>
    <name type="common">Enterobacter intermedius</name>
    <dbReference type="NCBI Taxonomy" id="61648"/>
    <lineage>
        <taxon>Bacteria</taxon>
        <taxon>Pseudomonadati</taxon>
        <taxon>Pseudomonadota</taxon>
        <taxon>Gammaproteobacteria</taxon>
        <taxon>Enterobacterales</taxon>
        <taxon>Enterobacteriaceae</taxon>
        <taxon>Kluyvera</taxon>
    </lineage>
</organism>
<dbReference type="Gene3D" id="2.60.40.3310">
    <property type="match status" value="1"/>
</dbReference>
<evidence type="ECO:0000256" key="1">
    <source>
        <dbReference type="SAM" id="SignalP"/>
    </source>
</evidence>
<dbReference type="InterPro" id="IPR036937">
    <property type="entry name" value="Adhesion_dom_fimbrial_sf"/>
</dbReference>
<name>A0A9P3TBY3_KLUIN</name>
<dbReference type="Proteomes" id="UP000867740">
    <property type="component" value="Unassembled WGS sequence"/>
</dbReference>
<reference evidence="2" key="1">
    <citation type="journal article" date="2018" name="Genome Biol.">
        <title>SKESA: strategic k-mer extension for scrupulous assemblies.</title>
        <authorList>
            <person name="Souvorov A."/>
            <person name="Agarwala R."/>
            <person name="Lipman D.J."/>
        </authorList>
    </citation>
    <scope>NUCLEOTIDE SEQUENCE</scope>
    <source>
        <strain evidence="2">CAVp300</strain>
    </source>
</reference>
<dbReference type="AlphaFoldDB" id="A0A9P3TBY3"/>
<dbReference type="GO" id="GO:0009289">
    <property type="term" value="C:pilus"/>
    <property type="evidence" value="ECO:0007669"/>
    <property type="project" value="InterPro"/>
</dbReference>
<protein>
    <recommendedName>
        <fullName evidence="4">Fimbrial protein</fullName>
    </recommendedName>
</protein>
<dbReference type="EMBL" id="DACSUM010000069">
    <property type="protein sequence ID" value="HAT3584742.1"/>
    <property type="molecule type" value="Genomic_DNA"/>
</dbReference>
<keyword evidence="1" id="KW-0732">Signal</keyword>
<proteinExistence type="predicted"/>